<evidence type="ECO:0000313" key="3">
    <source>
        <dbReference type="Proteomes" id="UP000630936"/>
    </source>
</evidence>
<protein>
    <recommendedName>
        <fullName evidence="4">Collagen-like protein</fullName>
    </recommendedName>
</protein>
<comment type="caution">
    <text evidence="2">The sequence shown here is derived from an EMBL/GenBank/DDBJ whole genome shotgun (WGS) entry which is preliminary data.</text>
</comment>
<dbReference type="EMBL" id="BMWG01000003">
    <property type="protein sequence ID" value="GGZ23197.1"/>
    <property type="molecule type" value="Genomic_DNA"/>
</dbReference>
<evidence type="ECO:0008006" key="4">
    <source>
        <dbReference type="Google" id="ProtNLM"/>
    </source>
</evidence>
<feature type="compositionally biased region" description="Pro residues" evidence="1">
    <location>
        <begin position="44"/>
        <end position="53"/>
    </location>
</feature>
<reference evidence="2" key="1">
    <citation type="journal article" date="2014" name="Int. J. Syst. Evol. Microbiol.">
        <title>Complete genome sequence of Corynebacterium casei LMG S-19264T (=DSM 44701T), isolated from a smear-ripened cheese.</title>
        <authorList>
            <consortium name="US DOE Joint Genome Institute (JGI-PGF)"/>
            <person name="Walter F."/>
            <person name="Albersmeier A."/>
            <person name="Kalinowski J."/>
            <person name="Ruckert C."/>
        </authorList>
    </citation>
    <scope>NUCLEOTIDE SEQUENCE</scope>
    <source>
        <strain evidence="2">JCM 4988</strain>
    </source>
</reference>
<reference evidence="2" key="2">
    <citation type="submission" date="2020-09" db="EMBL/GenBank/DDBJ databases">
        <authorList>
            <person name="Sun Q."/>
            <person name="Ohkuma M."/>
        </authorList>
    </citation>
    <scope>NUCLEOTIDE SEQUENCE</scope>
    <source>
        <strain evidence="2">JCM 4988</strain>
    </source>
</reference>
<keyword evidence="3" id="KW-1185">Reference proteome</keyword>
<feature type="region of interest" description="Disordered" evidence="1">
    <location>
        <begin position="1"/>
        <end position="63"/>
    </location>
</feature>
<accession>A0A918PUI0</accession>
<name>A0A918PUI0_9ACTN</name>
<dbReference type="Proteomes" id="UP000630936">
    <property type="component" value="Unassembled WGS sequence"/>
</dbReference>
<dbReference type="Gene3D" id="1.20.5.320">
    <property type="entry name" value="6-Phosphogluconate Dehydrogenase, domain 3"/>
    <property type="match status" value="1"/>
</dbReference>
<sequence>MATRGGPAYRFQGNPLGGILRDLDRRARSTTNRGGKGRTGPRGPAGPPGPQGPVGPARSAERVDASVLETDVDGRARWTFMLPFTGLPVLSAVAVDPDPGGEQPVVAVLEEVAATHAVLRVWWVRPQPGSGVAEPAGPGVRVHVTARPVSG</sequence>
<proteinExistence type="predicted"/>
<organism evidence="2 3">
    <name type="scientific">Streptomyces inusitatus</name>
    <dbReference type="NCBI Taxonomy" id="68221"/>
    <lineage>
        <taxon>Bacteria</taxon>
        <taxon>Bacillati</taxon>
        <taxon>Actinomycetota</taxon>
        <taxon>Actinomycetes</taxon>
        <taxon>Kitasatosporales</taxon>
        <taxon>Streptomycetaceae</taxon>
        <taxon>Streptomyces</taxon>
    </lineage>
</organism>
<dbReference type="AlphaFoldDB" id="A0A918PUI0"/>
<evidence type="ECO:0000313" key="2">
    <source>
        <dbReference type="EMBL" id="GGZ23197.1"/>
    </source>
</evidence>
<gene>
    <name evidence="2" type="ORF">GCM10010387_15380</name>
</gene>
<evidence type="ECO:0000256" key="1">
    <source>
        <dbReference type="SAM" id="MobiDB-lite"/>
    </source>
</evidence>